<evidence type="ECO:0000313" key="4">
    <source>
        <dbReference type="Proteomes" id="UP000596092"/>
    </source>
</evidence>
<dbReference type="PANTHER" id="PTHR46268">
    <property type="entry name" value="STRESS RESPONSE PROTEIN NHAX"/>
    <property type="match status" value="1"/>
</dbReference>
<dbReference type="RefSeq" id="WP_199263237.1">
    <property type="nucleotide sequence ID" value="NZ_CP054140.1"/>
</dbReference>
<evidence type="ECO:0000259" key="2">
    <source>
        <dbReference type="Pfam" id="PF00582"/>
    </source>
</evidence>
<gene>
    <name evidence="3" type="ORF">HP555_00275</name>
</gene>
<dbReference type="Proteomes" id="UP000596092">
    <property type="component" value="Chromosome"/>
</dbReference>
<reference evidence="3 4" key="1">
    <citation type="submission" date="2020-05" db="EMBL/GenBank/DDBJ databases">
        <title>Complete genome of Desulfobulbus oligotrophicus.</title>
        <authorList>
            <person name="Podar M."/>
        </authorList>
    </citation>
    <scope>NUCLEOTIDE SEQUENCE [LARGE SCALE GENOMIC DNA]</scope>
    <source>
        <strain evidence="3 4">Prop6</strain>
    </source>
</reference>
<accession>A0A7T6APA8</accession>
<dbReference type="SUPFAM" id="SSF52402">
    <property type="entry name" value="Adenine nucleotide alpha hydrolases-like"/>
    <property type="match status" value="2"/>
</dbReference>
<dbReference type="KEGG" id="dog:HP555_00275"/>
<sequence length="308" mass="33972">MMEKNILVAVDGSTSTGSSLDYLAQLFAHDSELTIHLLSVIPSGGGGKDWMLEVDPLRAESAGSDKRTVAARKHLKDAEERLLRSGFAKKQIQVKTKTATSISNAIREEAERGHFDSVLIGRRGLGSVGSMFFGSTSGDLVEKCHRVPLWIVDGKVRALRFLLAVQSHPASLMAADHLAFMLKNHTTADICLYHSNAVFGSQQVARPEDFHAQWGKSWCDKYLDIDNFLFYAHAQLLVDNGISRHRISQLPAQMHLDVGTDLLRQAKQHQCGTIVIGRRRRSLTGGHLKGVSDKTLRQAQNIAIWLAG</sequence>
<name>A0A7T6APA8_9BACT</name>
<dbReference type="Gene3D" id="3.40.50.620">
    <property type="entry name" value="HUPs"/>
    <property type="match status" value="2"/>
</dbReference>
<evidence type="ECO:0000256" key="1">
    <source>
        <dbReference type="ARBA" id="ARBA00008791"/>
    </source>
</evidence>
<keyword evidence="4" id="KW-1185">Reference proteome</keyword>
<comment type="similarity">
    <text evidence="1">Belongs to the universal stress protein A family.</text>
</comment>
<dbReference type="CDD" id="cd00293">
    <property type="entry name" value="USP-like"/>
    <property type="match status" value="1"/>
</dbReference>
<dbReference type="InterPro" id="IPR014729">
    <property type="entry name" value="Rossmann-like_a/b/a_fold"/>
</dbReference>
<dbReference type="PANTHER" id="PTHR46268:SF6">
    <property type="entry name" value="UNIVERSAL STRESS PROTEIN UP12"/>
    <property type="match status" value="1"/>
</dbReference>
<proteinExistence type="inferred from homology"/>
<feature type="domain" description="UspA" evidence="2">
    <location>
        <begin position="4"/>
        <end position="152"/>
    </location>
</feature>
<dbReference type="AlphaFoldDB" id="A0A7T6APA8"/>
<evidence type="ECO:0000313" key="3">
    <source>
        <dbReference type="EMBL" id="QQG64403.1"/>
    </source>
</evidence>
<dbReference type="InterPro" id="IPR006016">
    <property type="entry name" value="UspA"/>
</dbReference>
<organism evidence="3 4">
    <name type="scientific">Desulfobulbus oligotrophicus</name>
    <dbReference type="NCBI Taxonomy" id="1909699"/>
    <lineage>
        <taxon>Bacteria</taxon>
        <taxon>Pseudomonadati</taxon>
        <taxon>Thermodesulfobacteriota</taxon>
        <taxon>Desulfobulbia</taxon>
        <taxon>Desulfobulbales</taxon>
        <taxon>Desulfobulbaceae</taxon>
        <taxon>Desulfobulbus</taxon>
    </lineage>
</organism>
<protein>
    <submittedName>
        <fullName evidence="3">Universal stress protein</fullName>
    </submittedName>
</protein>
<dbReference type="EMBL" id="CP054140">
    <property type="protein sequence ID" value="QQG64403.1"/>
    <property type="molecule type" value="Genomic_DNA"/>
</dbReference>
<dbReference type="Pfam" id="PF00582">
    <property type="entry name" value="Usp"/>
    <property type="match status" value="1"/>
</dbReference>